<feature type="domain" description="Inosine/uridine-preferring nucleoside hydrolase" evidence="4">
    <location>
        <begin position="8"/>
        <end position="361"/>
    </location>
</feature>
<dbReference type="RefSeq" id="XP_008087506.1">
    <property type="nucleotide sequence ID" value="XM_008089315.1"/>
</dbReference>
<dbReference type="PANTHER" id="PTHR12304:SF4">
    <property type="entry name" value="URIDINE NUCLEOSIDASE"/>
    <property type="match status" value="1"/>
</dbReference>
<dbReference type="GO" id="GO:0008477">
    <property type="term" value="F:purine nucleosidase activity"/>
    <property type="evidence" value="ECO:0007669"/>
    <property type="project" value="TreeGrafter"/>
</dbReference>
<dbReference type="eggNOG" id="KOG2938">
    <property type="taxonomic scope" value="Eukaryota"/>
</dbReference>
<dbReference type="PANTHER" id="PTHR12304">
    <property type="entry name" value="INOSINE-URIDINE PREFERRING NUCLEOSIDE HYDROLASE"/>
    <property type="match status" value="1"/>
</dbReference>
<dbReference type="GO" id="GO:0006152">
    <property type="term" value="P:purine nucleoside catabolic process"/>
    <property type="evidence" value="ECO:0007669"/>
    <property type="project" value="TreeGrafter"/>
</dbReference>
<dbReference type="GO" id="GO:0005829">
    <property type="term" value="C:cytosol"/>
    <property type="evidence" value="ECO:0007669"/>
    <property type="project" value="TreeGrafter"/>
</dbReference>
<reference evidence="5 6" key="1">
    <citation type="journal article" date="2013" name="BMC Genomics">
        <title>Genomics-driven discovery of the pneumocandin biosynthetic gene cluster in the fungus Glarea lozoyensis.</title>
        <authorList>
            <person name="Chen L."/>
            <person name="Yue Q."/>
            <person name="Zhang X."/>
            <person name="Xiang M."/>
            <person name="Wang C."/>
            <person name="Li S."/>
            <person name="Che Y."/>
            <person name="Ortiz-Lopez F.J."/>
            <person name="Bills G.F."/>
            <person name="Liu X."/>
            <person name="An Z."/>
        </authorList>
    </citation>
    <scope>NUCLEOTIDE SEQUENCE [LARGE SCALE GENOMIC DNA]</scope>
    <source>
        <strain evidence="6">ATCC 20868 / MF5171</strain>
    </source>
</reference>
<dbReference type="STRING" id="1116229.S3CI75"/>
<dbReference type="Proteomes" id="UP000016922">
    <property type="component" value="Unassembled WGS sequence"/>
</dbReference>
<evidence type="ECO:0000256" key="2">
    <source>
        <dbReference type="ARBA" id="ARBA00022801"/>
    </source>
</evidence>
<evidence type="ECO:0000256" key="1">
    <source>
        <dbReference type="ARBA" id="ARBA00009176"/>
    </source>
</evidence>
<evidence type="ECO:0000256" key="3">
    <source>
        <dbReference type="ARBA" id="ARBA00023295"/>
    </source>
</evidence>
<keyword evidence="6" id="KW-1185">Reference proteome</keyword>
<dbReference type="HOGENOM" id="CLU_036838_2_0_1"/>
<comment type="similarity">
    <text evidence="1">Belongs to the IUNH family.</text>
</comment>
<accession>S3CI75</accession>
<dbReference type="CDD" id="cd02651">
    <property type="entry name" value="nuc_hydro_IU_UC_XIUA"/>
    <property type="match status" value="1"/>
</dbReference>
<keyword evidence="2 5" id="KW-0378">Hydrolase</keyword>
<sequence length="379" mass="40167">MSGESIPVWLDCDPGHDDAFAILLCAHHPSINFLGLSTVHGNSSLANTTQNALSLLTAMGRPEVPVYPGAAKSLLRDAVHAPDIHGRSGLDGTDLLPKPVSDPLADDAVKAMAKALLSTPKNSAWLIATGACTNVALLFAKHPEVAAHLKGLSIMGGAIGDGFTSAPMGKVSGAASTRIGNWSEWAEFNILIDPEAADAIFQNPGINKKTILIPLDVTHLVLATPDVLELLSWGKTPHTKGAGKAKTTLRVMLVELLTFFADRYASHFAITAGPPLHDPLAVAAIFDGIPGLEIPFRDFVAVDGAENKRRRERYAVSVITEGSHDDAQNGAQTGRTIVKLLDEGQEGVKIPRGLDVARFWAVLEESLQRADEVNSAKSV</sequence>
<dbReference type="GeneID" id="19461157"/>
<protein>
    <submittedName>
        <fullName evidence="5">Nucleoside hydrolase</fullName>
    </submittedName>
</protein>
<dbReference type="EMBL" id="KE145371">
    <property type="protein sequence ID" value="EPE26187.1"/>
    <property type="molecule type" value="Genomic_DNA"/>
</dbReference>
<dbReference type="InterPro" id="IPR036452">
    <property type="entry name" value="Ribo_hydro-like"/>
</dbReference>
<dbReference type="AlphaFoldDB" id="S3CI75"/>
<dbReference type="SUPFAM" id="SSF53590">
    <property type="entry name" value="Nucleoside hydrolase"/>
    <property type="match status" value="1"/>
</dbReference>
<dbReference type="Gene3D" id="3.90.245.10">
    <property type="entry name" value="Ribonucleoside hydrolase-like"/>
    <property type="match status" value="1"/>
</dbReference>
<name>S3CI75_GLAL2</name>
<dbReference type="OMA" id="WVGVETK"/>
<proteinExistence type="inferred from homology"/>
<dbReference type="KEGG" id="glz:GLAREA_02099"/>
<dbReference type="InterPro" id="IPR023186">
    <property type="entry name" value="IUNH"/>
</dbReference>
<gene>
    <name evidence="5" type="ORF">GLAREA_02099</name>
</gene>
<organism evidence="5 6">
    <name type="scientific">Glarea lozoyensis (strain ATCC 20868 / MF5171)</name>
    <dbReference type="NCBI Taxonomy" id="1116229"/>
    <lineage>
        <taxon>Eukaryota</taxon>
        <taxon>Fungi</taxon>
        <taxon>Dikarya</taxon>
        <taxon>Ascomycota</taxon>
        <taxon>Pezizomycotina</taxon>
        <taxon>Leotiomycetes</taxon>
        <taxon>Helotiales</taxon>
        <taxon>Helotiaceae</taxon>
        <taxon>Glarea</taxon>
    </lineage>
</organism>
<keyword evidence="3" id="KW-0326">Glycosidase</keyword>
<dbReference type="Pfam" id="PF01156">
    <property type="entry name" value="IU_nuc_hydro"/>
    <property type="match status" value="1"/>
</dbReference>
<evidence type="ECO:0000313" key="5">
    <source>
        <dbReference type="EMBL" id="EPE26187.1"/>
    </source>
</evidence>
<dbReference type="InterPro" id="IPR001910">
    <property type="entry name" value="Inosine/uridine_hydrolase_dom"/>
</dbReference>
<dbReference type="OrthoDB" id="432381at2759"/>
<evidence type="ECO:0000259" key="4">
    <source>
        <dbReference type="Pfam" id="PF01156"/>
    </source>
</evidence>
<evidence type="ECO:0000313" key="6">
    <source>
        <dbReference type="Proteomes" id="UP000016922"/>
    </source>
</evidence>